<feature type="transmembrane region" description="Helical" evidence="5">
    <location>
        <begin position="161"/>
        <end position="182"/>
    </location>
</feature>
<sequence length="411" mass="45242">MGSKASNLVRGLLYFLVFVTPLVFTTYTYESFEFPKMILVYIVGATVVCAWIVDGRDGAWRDGAAISLTVKAFLLAYTISTIFSMHFYTSLWGYYTRFNGGLLSILIFIGIYAATKKLAADAKINGAFITNLLKLAALTIIPIGIYALWSTKTATRVYSTFGQPNWLAAYISMLIPISLYFLFSTKQKLWAAIYLVAFPALWFAYSLSGLLGLAAGLAAFVYLNFNLIKIKANAAMLAFLIIYSVSVALAFPGIFKGKVGDAIIDATKLISTVTYAAQKSYSVSDPGAIRDGLWEGTVKLITASPKNFLIGTGPETFAYAFPPFRPPKLNFTSEWEFVFNKPHNYYLEIFANLGLLGLIPYLLILAKTIKAKDKIATPALIALYVTNGFGWPTVATSLLFWILLAKSETVQ</sequence>
<evidence type="ECO:0000313" key="7">
    <source>
        <dbReference type="EMBL" id="KKU31649.1"/>
    </source>
</evidence>
<feature type="transmembrane region" description="Helical" evidence="5">
    <location>
        <begin position="126"/>
        <end position="149"/>
    </location>
</feature>
<evidence type="ECO:0000256" key="4">
    <source>
        <dbReference type="ARBA" id="ARBA00023136"/>
    </source>
</evidence>
<comment type="caution">
    <text evidence="7">The sequence shown here is derived from an EMBL/GenBank/DDBJ whole genome shotgun (WGS) entry which is preliminary data.</text>
</comment>
<dbReference type="PANTHER" id="PTHR37422">
    <property type="entry name" value="TEICHURONIC ACID BIOSYNTHESIS PROTEIN TUAE"/>
    <property type="match status" value="1"/>
</dbReference>
<dbReference type="Pfam" id="PF04932">
    <property type="entry name" value="Wzy_C"/>
    <property type="match status" value="1"/>
</dbReference>
<dbReference type="PANTHER" id="PTHR37422:SF13">
    <property type="entry name" value="LIPOPOLYSACCHARIDE BIOSYNTHESIS PROTEIN PA4999-RELATED"/>
    <property type="match status" value="1"/>
</dbReference>
<feature type="transmembrane region" description="Helical" evidence="5">
    <location>
        <begin position="189"/>
        <end position="205"/>
    </location>
</feature>
<feature type="transmembrane region" description="Helical" evidence="5">
    <location>
        <begin position="378"/>
        <end position="404"/>
    </location>
</feature>
<keyword evidence="2 5" id="KW-0812">Transmembrane</keyword>
<protein>
    <submittedName>
        <fullName evidence="7">O-antigen polymerase</fullName>
    </submittedName>
</protein>
<dbReference type="AlphaFoldDB" id="A0A0G1PFV4"/>
<dbReference type="InterPro" id="IPR007016">
    <property type="entry name" value="O-antigen_ligase-rel_domated"/>
</dbReference>
<feature type="transmembrane region" description="Helical" evidence="5">
    <location>
        <begin position="235"/>
        <end position="255"/>
    </location>
</feature>
<gene>
    <name evidence="7" type="ORF">UX44_C0004G0013</name>
</gene>
<reference evidence="7 8" key="1">
    <citation type="journal article" date="2015" name="Nature">
        <title>rRNA introns, odd ribosomes, and small enigmatic genomes across a large radiation of phyla.</title>
        <authorList>
            <person name="Brown C.T."/>
            <person name="Hug L.A."/>
            <person name="Thomas B.C."/>
            <person name="Sharon I."/>
            <person name="Castelle C.J."/>
            <person name="Singh A."/>
            <person name="Wilkins M.J."/>
            <person name="Williams K.H."/>
            <person name="Banfield J.F."/>
        </authorList>
    </citation>
    <scope>NUCLEOTIDE SEQUENCE [LARGE SCALE GENOMIC DNA]</scope>
</reference>
<feature type="transmembrane region" description="Helical" evidence="5">
    <location>
        <begin position="65"/>
        <end position="88"/>
    </location>
</feature>
<evidence type="ECO:0000256" key="2">
    <source>
        <dbReference type="ARBA" id="ARBA00022692"/>
    </source>
</evidence>
<dbReference type="GO" id="GO:0016020">
    <property type="term" value="C:membrane"/>
    <property type="evidence" value="ECO:0007669"/>
    <property type="project" value="UniProtKB-SubCell"/>
</dbReference>
<evidence type="ECO:0000259" key="6">
    <source>
        <dbReference type="Pfam" id="PF04932"/>
    </source>
</evidence>
<evidence type="ECO:0000256" key="5">
    <source>
        <dbReference type="SAM" id="Phobius"/>
    </source>
</evidence>
<feature type="transmembrane region" description="Helical" evidence="5">
    <location>
        <begin position="35"/>
        <end position="53"/>
    </location>
</feature>
<organism evidence="7 8">
    <name type="scientific">candidate division WWE3 bacterium GW2011_GWA1_46_21</name>
    <dbReference type="NCBI Taxonomy" id="1619107"/>
    <lineage>
        <taxon>Bacteria</taxon>
        <taxon>Katanobacteria</taxon>
    </lineage>
</organism>
<comment type="subcellular location">
    <subcellularLocation>
        <location evidence="1">Membrane</location>
        <topology evidence="1">Multi-pass membrane protein</topology>
    </subcellularLocation>
</comment>
<feature type="transmembrane region" description="Helical" evidence="5">
    <location>
        <begin position="12"/>
        <end position="29"/>
    </location>
</feature>
<feature type="transmembrane region" description="Helical" evidence="5">
    <location>
        <begin position="94"/>
        <end position="114"/>
    </location>
</feature>
<feature type="transmembrane region" description="Helical" evidence="5">
    <location>
        <begin position="345"/>
        <end position="366"/>
    </location>
</feature>
<keyword evidence="4 5" id="KW-0472">Membrane</keyword>
<evidence type="ECO:0000256" key="3">
    <source>
        <dbReference type="ARBA" id="ARBA00022989"/>
    </source>
</evidence>
<keyword evidence="3 5" id="KW-1133">Transmembrane helix</keyword>
<name>A0A0G1PFV4_UNCKA</name>
<dbReference type="EMBL" id="LCMF01000004">
    <property type="protein sequence ID" value="KKU31649.1"/>
    <property type="molecule type" value="Genomic_DNA"/>
</dbReference>
<dbReference type="Proteomes" id="UP000034732">
    <property type="component" value="Unassembled WGS sequence"/>
</dbReference>
<accession>A0A0G1PFV4</accession>
<evidence type="ECO:0000256" key="1">
    <source>
        <dbReference type="ARBA" id="ARBA00004141"/>
    </source>
</evidence>
<feature type="domain" description="O-antigen ligase-related" evidence="6">
    <location>
        <begin position="196"/>
        <end position="361"/>
    </location>
</feature>
<proteinExistence type="predicted"/>
<evidence type="ECO:0000313" key="8">
    <source>
        <dbReference type="Proteomes" id="UP000034732"/>
    </source>
</evidence>
<dbReference type="InterPro" id="IPR051533">
    <property type="entry name" value="WaaL-like"/>
</dbReference>